<feature type="compositionally biased region" description="Basic and acidic residues" evidence="1">
    <location>
        <begin position="35"/>
        <end position="44"/>
    </location>
</feature>
<evidence type="ECO:0000313" key="2">
    <source>
        <dbReference type="EMBL" id="GAA0880018.1"/>
    </source>
</evidence>
<sequence length="54" mass="6149">MLGKKVAADEEEKYEKVRLDKVHFGDGVNRKDFEQDRGLAEKRTGQTLSVTPVE</sequence>
<organism evidence="2 3">
    <name type="scientific">Algoriphagus jejuensis</name>
    <dbReference type="NCBI Taxonomy" id="419934"/>
    <lineage>
        <taxon>Bacteria</taxon>
        <taxon>Pseudomonadati</taxon>
        <taxon>Bacteroidota</taxon>
        <taxon>Cytophagia</taxon>
        <taxon>Cytophagales</taxon>
        <taxon>Cyclobacteriaceae</taxon>
        <taxon>Algoriphagus</taxon>
    </lineage>
</organism>
<feature type="region of interest" description="Disordered" evidence="1">
    <location>
        <begin position="35"/>
        <end position="54"/>
    </location>
</feature>
<feature type="compositionally biased region" description="Polar residues" evidence="1">
    <location>
        <begin position="45"/>
        <end position="54"/>
    </location>
</feature>
<dbReference type="EMBL" id="BAAAFI010000038">
    <property type="protein sequence ID" value="GAA0880018.1"/>
    <property type="molecule type" value="Genomic_DNA"/>
</dbReference>
<proteinExistence type="predicted"/>
<evidence type="ECO:0000256" key="1">
    <source>
        <dbReference type="SAM" id="MobiDB-lite"/>
    </source>
</evidence>
<dbReference type="Proteomes" id="UP001500469">
    <property type="component" value="Unassembled WGS sequence"/>
</dbReference>
<reference evidence="3" key="1">
    <citation type="journal article" date="2019" name="Int. J. Syst. Evol. Microbiol.">
        <title>The Global Catalogue of Microorganisms (GCM) 10K type strain sequencing project: providing services to taxonomists for standard genome sequencing and annotation.</title>
        <authorList>
            <consortium name="The Broad Institute Genomics Platform"/>
            <consortium name="The Broad Institute Genome Sequencing Center for Infectious Disease"/>
            <person name="Wu L."/>
            <person name="Ma J."/>
        </authorList>
    </citation>
    <scope>NUCLEOTIDE SEQUENCE [LARGE SCALE GENOMIC DNA]</scope>
    <source>
        <strain evidence="3">JCM 16112</strain>
    </source>
</reference>
<keyword evidence="3" id="KW-1185">Reference proteome</keyword>
<comment type="caution">
    <text evidence="2">The sequence shown here is derived from an EMBL/GenBank/DDBJ whole genome shotgun (WGS) entry which is preliminary data.</text>
</comment>
<gene>
    <name evidence="2" type="ORF">GCM10009119_29880</name>
</gene>
<evidence type="ECO:0000313" key="3">
    <source>
        <dbReference type="Proteomes" id="UP001500469"/>
    </source>
</evidence>
<name>A0ABP3YF11_9BACT</name>
<accession>A0ABP3YF11</accession>
<protein>
    <submittedName>
        <fullName evidence="2">Uncharacterized protein</fullName>
    </submittedName>
</protein>